<proteinExistence type="predicted"/>
<dbReference type="Proteomes" id="UP001064048">
    <property type="component" value="Chromosome 4"/>
</dbReference>
<protein>
    <submittedName>
        <fullName evidence="1">Uncharacterized protein</fullName>
    </submittedName>
</protein>
<reference evidence="1 2" key="1">
    <citation type="journal article" date="2022" name="Genome Biol. Evol.">
        <title>The Spruce Budworm Genome: Reconstructing the Evolutionary History of Antifreeze Proteins.</title>
        <authorList>
            <person name="Beliveau C."/>
            <person name="Gagne P."/>
            <person name="Picq S."/>
            <person name="Vernygora O."/>
            <person name="Keeling C.I."/>
            <person name="Pinkney K."/>
            <person name="Doucet D."/>
            <person name="Wen F."/>
            <person name="Johnston J.S."/>
            <person name="Maaroufi H."/>
            <person name="Boyle B."/>
            <person name="Laroche J."/>
            <person name="Dewar K."/>
            <person name="Juretic N."/>
            <person name="Blackburn G."/>
            <person name="Nisole A."/>
            <person name="Brunet B."/>
            <person name="Brandao M."/>
            <person name="Lumley L."/>
            <person name="Duan J."/>
            <person name="Quan G."/>
            <person name="Lucarotti C.J."/>
            <person name="Roe A.D."/>
            <person name="Sperling F.A.H."/>
            <person name="Levesque R.C."/>
            <person name="Cusson M."/>
        </authorList>
    </citation>
    <scope>NUCLEOTIDE SEQUENCE [LARGE SCALE GENOMIC DNA]</scope>
    <source>
        <strain evidence="1">Glfc:IPQL:Cfum</strain>
    </source>
</reference>
<organism evidence="1 2">
    <name type="scientific">Choristoneura fumiferana</name>
    <name type="common">Spruce budworm moth</name>
    <name type="synonym">Archips fumiferana</name>
    <dbReference type="NCBI Taxonomy" id="7141"/>
    <lineage>
        <taxon>Eukaryota</taxon>
        <taxon>Metazoa</taxon>
        <taxon>Ecdysozoa</taxon>
        <taxon>Arthropoda</taxon>
        <taxon>Hexapoda</taxon>
        <taxon>Insecta</taxon>
        <taxon>Pterygota</taxon>
        <taxon>Neoptera</taxon>
        <taxon>Endopterygota</taxon>
        <taxon>Lepidoptera</taxon>
        <taxon>Glossata</taxon>
        <taxon>Ditrysia</taxon>
        <taxon>Tortricoidea</taxon>
        <taxon>Tortricidae</taxon>
        <taxon>Tortricinae</taxon>
        <taxon>Choristoneura</taxon>
    </lineage>
</organism>
<name>A0ACC0JJ58_CHOFU</name>
<keyword evidence="2" id="KW-1185">Reference proteome</keyword>
<evidence type="ECO:0000313" key="1">
    <source>
        <dbReference type="EMBL" id="KAI8424206.1"/>
    </source>
</evidence>
<gene>
    <name evidence="1" type="ORF">MSG28_002786</name>
</gene>
<evidence type="ECO:0000313" key="2">
    <source>
        <dbReference type="Proteomes" id="UP001064048"/>
    </source>
</evidence>
<comment type="caution">
    <text evidence="1">The sequence shown here is derived from an EMBL/GenBank/DDBJ whole genome shotgun (WGS) entry which is preliminary data.</text>
</comment>
<sequence length="438" mass="49299">MLYESSSSSYRRLELESRCLIHTSTRSLASCLVVHLIRSHLADVQFLAAQKPPSYFRSQQKLVVAMKLVISLMLLAFSQARVIETDCDVVSIHNINHEKQVLLKNINGPYQMTIDYDTNTLFFSYTAEGETNDIFKSGYINLKTNEYNTITGIAGGFASAVDKHSQKVYLGGRDDYPNENVYTFKDGVSALLPELQDTKALLIATDGKDNLYFKNSSDLAIQLRFQNNHAWLRLSDLKVLVNYREYLELECALILAYEKIKLTSQPEVSSVLLDMLKEHWIQISQNCVVQSGEEMMKSVVTEKRQYSEVASIDVFAVHNRFELMHTPIRSFRFVTESKSKRGEVTGRSVQIATTILLANPAVTQQCLHCCVSAWRSILGLFVDYQRSVVGVEKISPPTPKEATTQSIHGGPHVGDLTITNDSSTFHKIYTAGNTKIDT</sequence>
<dbReference type="EMBL" id="CM046104">
    <property type="protein sequence ID" value="KAI8424206.1"/>
    <property type="molecule type" value="Genomic_DNA"/>
</dbReference>
<accession>A0ACC0JJ58</accession>